<dbReference type="GO" id="GO:0006506">
    <property type="term" value="P:GPI anchor biosynthetic process"/>
    <property type="evidence" value="ECO:0007669"/>
    <property type="project" value="TreeGrafter"/>
</dbReference>
<dbReference type="EC" id="2.4.1.-" evidence="8"/>
<reference evidence="9" key="1">
    <citation type="submission" date="2022-01" db="EMBL/GenBank/DDBJ databases">
        <authorList>
            <person name="King R."/>
        </authorList>
    </citation>
    <scope>NUCLEOTIDE SEQUENCE</scope>
</reference>
<evidence type="ECO:0000256" key="1">
    <source>
        <dbReference type="ARBA" id="ARBA00004477"/>
    </source>
</evidence>
<keyword evidence="2 8" id="KW-0328">Glycosyltransferase</keyword>
<comment type="subcellular location">
    <subcellularLocation>
        <location evidence="1 8">Endoplasmic reticulum membrane</location>
        <topology evidence="1 8">Multi-pass membrane protein</topology>
    </subcellularLocation>
</comment>
<feature type="transmembrane region" description="Helical" evidence="8">
    <location>
        <begin position="246"/>
        <end position="272"/>
    </location>
</feature>
<dbReference type="AlphaFoldDB" id="A0A9N9RVK8"/>
<organism evidence="9 10">
    <name type="scientific">Chironomus riparius</name>
    <dbReference type="NCBI Taxonomy" id="315576"/>
    <lineage>
        <taxon>Eukaryota</taxon>
        <taxon>Metazoa</taxon>
        <taxon>Ecdysozoa</taxon>
        <taxon>Arthropoda</taxon>
        <taxon>Hexapoda</taxon>
        <taxon>Insecta</taxon>
        <taxon>Pterygota</taxon>
        <taxon>Neoptera</taxon>
        <taxon>Endopterygota</taxon>
        <taxon>Diptera</taxon>
        <taxon>Nematocera</taxon>
        <taxon>Chironomoidea</taxon>
        <taxon>Chironomidae</taxon>
        <taxon>Chironominae</taxon>
        <taxon>Chironomus</taxon>
    </lineage>
</organism>
<feature type="transmembrane region" description="Helical" evidence="8">
    <location>
        <begin position="306"/>
        <end position="325"/>
    </location>
</feature>
<protein>
    <recommendedName>
        <fullName evidence="8">Mannosyltransferase</fullName>
        <ecNumber evidence="8">2.4.1.-</ecNumber>
    </recommendedName>
</protein>
<feature type="transmembrane region" description="Helical" evidence="8">
    <location>
        <begin position="157"/>
        <end position="179"/>
    </location>
</feature>
<keyword evidence="7 8" id="KW-0472">Membrane</keyword>
<feature type="transmembrane region" description="Helical" evidence="8">
    <location>
        <begin position="113"/>
        <end position="132"/>
    </location>
</feature>
<dbReference type="InterPro" id="IPR005599">
    <property type="entry name" value="GPI_mannosylTrfase"/>
</dbReference>
<evidence type="ECO:0000256" key="3">
    <source>
        <dbReference type="ARBA" id="ARBA00022679"/>
    </source>
</evidence>
<dbReference type="GO" id="GO:0005789">
    <property type="term" value="C:endoplasmic reticulum membrane"/>
    <property type="evidence" value="ECO:0007669"/>
    <property type="project" value="UniProtKB-SubCell"/>
</dbReference>
<evidence type="ECO:0000256" key="7">
    <source>
        <dbReference type="ARBA" id="ARBA00023136"/>
    </source>
</evidence>
<evidence type="ECO:0000313" key="9">
    <source>
        <dbReference type="EMBL" id="CAG9805960.1"/>
    </source>
</evidence>
<dbReference type="PANTHER" id="PTHR22760:SF4">
    <property type="entry name" value="GPI MANNOSYLTRANSFERASE 3"/>
    <property type="match status" value="1"/>
</dbReference>
<keyword evidence="6 8" id="KW-1133">Transmembrane helix</keyword>
<dbReference type="PANTHER" id="PTHR22760">
    <property type="entry name" value="GLYCOSYLTRANSFERASE"/>
    <property type="match status" value="1"/>
</dbReference>
<evidence type="ECO:0000256" key="2">
    <source>
        <dbReference type="ARBA" id="ARBA00022676"/>
    </source>
</evidence>
<feature type="transmembrane region" description="Helical" evidence="8">
    <location>
        <begin position="332"/>
        <end position="354"/>
    </location>
</feature>
<proteinExistence type="inferred from homology"/>
<evidence type="ECO:0000256" key="8">
    <source>
        <dbReference type="RuleBase" id="RU363075"/>
    </source>
</evidence>
<dbReference type="Proteomes" id="UP001153620">
    <property type="component" value="Chromosome 2"/>
</dbReference>
<evidence type="ECO:0000256" key="6">
    <source>
        <dbReference type="ARBA" id="ARBA00022989"/>
    </source>
</evidence>
<feature type="transmembrane region" description="Helical" evidence="8">
    <location>
        <begin position="284"/>
        <end position="300"/>
    </location>
</feature>
<evidence type="ECO:0000256" key="4">
    <source>
        <dbReference type="ARBA" id="ARBA00022692"/>
    </source>
</evidence>
<evidence type="ECO:0000256" key="5">
    <source>
        <dbReference type="ARBA" id="ARBA00022824"/>
    </source>
</evidence>
<dbReference type="Pfam" id="PF03901">
    <property type="entry name" value="Glyco_transf_22"/>
    <property type="match status" value="1"/>
</dbReference>
<gene>
    <name evidence="9" type="ORF">CHIRRI_LOCUS8826</name>
</gene>
<reference evidence="9" key="2">
    <citation type="submission" date="2022-10" db="EMBL/GenBank/DDBJ databases">
        <authorList>
            <consortium name="ENA_rothamsted_submissions"/>
            <consortium name="culmorum"/>
            <person name="King R."/>
        </authorList>
    </citation>
    <scope>NUCLEOTIDE SEQUENCE</scope>
</reference>
<keyword evidence="5 8" id="KW-0256">Endoplasmic reticulum</keyword>
<dbReference type="GO" id="GO:0000026">
    <property type="term" value="F:alpha-1,2-mannosyltransferase activity"/>
    <property type="evidence" value="ECO:0007669"/>
    <property type="project" value="TreeGrafter"/>
</dbReference>
<feature type="transmembrane region" description="Helical" evidence="8">
    <location>
        <begin position="199"/>
        <end position="226"/>
    </location>
</feature>
<name>A0A9N9RVK8_9DIPT</name>
<keyword evidence="4 8" id="KW-0812">Transmembrane</keyword>
<sequence length="523" mass="61059">MSKEAAKVIFLLLCVRISSVFVIKTFFSPDEYWQSLEVAHRITFGYGHLTWEWTKGIRSYFYPTLFAAIYKVLDLLKIDSRVFLILLPRIFQALIASYADYRFYVWCNRKKWSLFIIVTSWFWFYTGSRTFINSFEAALTTIALSFFPWNENSENTGFLWITALLTYIRPTSVLTWAPLCFYHVKKSKYPGWELLLKRYLFIGLFTGSVLAALDSYIHGSFIITPYEFFKVNVLDGIGSFYGTHPWYWYFSTGLPAILGIGIVPFFLSIFVAIQSWDESKSRQYILFSIILTIFGYSLLPHKEFRFLLQILPLCLYCITQFLSEWSRTKSTIVIWLVAVVILVSNVIPAGYLGFVHQQGTLNAMDKLASIASDYKTENGQPAKFLFLMPCHSTPYYSHIHQNVTMRFLTCEPNFKNQENYLDEADKFYEAPMVWIRRHLPVHPIDALPTHVIVFDTLVPKISDFLSIYKPLEIFFHADHLVSQRNGRNVMIYERTQVAKKKIESDIVKETPEVKQEDQIQDEL</sequence>
<dbReference type="OrthoDB" id="416834at2759"/>
<keyword evidence="3" id="KW-0808">Transferase</keyword>
<accession>A0A9N9RVK8</accession>
<comment type="similarity">
    <text evidence="8">Belongs to the glycosyltransferase 22 family.</text>
</comment>
<evidence type="ECO:0000313" key="10">
    <source>
        <dbReference type="Proteomes" id="UP001153620"/>
    </source>
</evidence>
<dbReference type="EMBL" id="OU895878">
    <property type="protein sequence ID" value="CAG9805960.1"/>
    <property type="molecule type" value="Genomic_DNA"/>
</dbReference>
<keyword evidence="10" id="KW-1185">Reference proteome</keyword>